<evidence type="ECO:0000259" key="9">
    <source>
        <dbReference type="PROSITE" id="PS50885"/>
    </source>
</evidence>
<evidence type="ECO:0000256" key="5">
    <source>
        <dbReference type="ARBA" id="ARBA00022989"/>
    </source>
</evidence>
<dbReference type="Gene3D" id="6.10.340.10">
    <property type="match status" value="1"/>
</dbReference>
<feature type="transmembrane region" description="Helical" evidence="7">
    <location>
        <begin position="122"/>
        <end position="144"/>
    </location>
</feature>
<dbReference type="SMART" id="SM00044">
    <property type="entry name" value="CYCc"/>
    <property type="match status" value="1"/>
</dbReference>
<dbReference type="Pfam" id="PF00672">
    <property type="entry name" value="HAMP"/>
    <property type="match status" value="1"/>
</dbReference>
<dbReference type="PROSITE" id="PS50125">
    <property type="entry name" value="GUANYLATE_CYCLASE_2"/>
    <property type="match status" value="1"/>
</dbReference>
<dbReference type="RefSeq" id="WP_081193026.1">
    <property type="nucleotide sequence ID" value="NZ_MWIH01000006.1"/>
</dbReference>
<evidence type="ECO:0000256" key="2">
    <source>
        <dbReference type="ARBA" id="ARBA00005381"/>
    </source>
</evidence>
<dbReference type="GO" id="GO:0004016">
    <property type="term" value="F:adenylate cyclase activity"/>
    <property type="evidence" value="ECO:0007669"/>
    <property type="project" value="UniProtKB-ARBA"/>
</dbReference>
<dbReference type="Pfam" id="PF00211">
    <property type="entry name" value="Guanylate_cyc"/>
    <property type="match status" value="1"/>
</dbReference>
<feature type="transmembrane region" description="Helical" evidence="7">
    <location>
        <begin position="206"/>
        <end position="230"/>
    </location>
</feature>
<dbReference type="SMART" id="SM00304">
    <property type="entry name" value="HAMP"/>
    <property type="match status" value="1"/>
</dbReference>
<dbReference type="PANTHER" id="PTHR43081">
    <property type="entry name" value="ADENYLATE CYCLASE, TERMINAL-DIFFERENTIATION SPECIFIC-RELATED"/>
    <property type="match status" value="1"/>
</dbReference>
<dbReference type="Proteomes" id="UP000192591">
    <property type="component" value="Unassembled WGS sequence"/>
</dbReference>
<gene>
    <name evidence="10" type="ORF">B1813_15205</name>
</gene>
<dbReference type="GO" id="GO:0006171">
    <property type="term" value="P:cAMP biosynthetic process"/>
    <property type="evidence" value="ECO:0007669"/>
    <property type="project" value="TreeGrafter"/>
</dbReference>
<sequence length="484" mass="50537">MLRTSLGFATIGFGTSFCGAALVMLLLWLQGLPDDLGPASWVVLVSALGYVLLAFVIGTVWAGYLQSRTVLWFVAGRRPTPKEAAKALRIPRDLAVVTGTLWAGGATVFGVLAAVFGSWFDAVGVVLMIALGGLATTGLTYLAAEWVARPVQSLSLKVAGPHGVSSSTTVLTRLVVTWGLSSGVPLVGVLLLVLPPDLGDTDPSSSLLVLSLIGLVLGALATGLFARAVAAPLRGLRLVLDRIGSGHRDVAVGIDDAGEIGMLQASVNDLAAGLREQERLRDLFGRHVGDDVVRHALEHGISLSGDVREVTALFVDVADSTTLATRLPPDEVVRRLNRLFAAVVEATNTHGGLVNKFQGDAALCVFGAPARHADAATSALRTARAIRDAVHGHGELDLGIGVATGRVFAGQLGARSRLEYTVIGDAVNEAARLTEHAKQLPGRVLASGAAVESAAESERAHWQRHAALHLRGRESPTLTWTGGV</sequence>
<dbReference type="InterPro" id="IPR003660">
    <property type="entry name" value="HAMP_dom"/>
</dbReference>
<comment type="caution">
    <text evidence="10">The sequence shown here is derived from an EMBL/GenBank/DDBJ whole genome shotgun (WGS) entry which is preliminary data.</text>
</comment>
<accession>A0A1V9A1H2</accession>
<evidence type="ECO:0000256" key="3">
    <source>
        <dbReference type="ARBA" id="ARBA00022475"/>
    </source>
</evidence>
<dbReference type="InterPro" id="IPR001054">
    <property type="entry name" value="A/G_cyclase"/>
</dbReference>
<keyword evidence="11" id="KW-1185">Reference proteome</keyword>
<evidence type="ECO:0000313" key="11">
    <source>
        <dbReference type="Proteomes" id="UP000192591"/>
    </source>
</evidence>
<comment type="similarity">
    <text evidence="2">Belongs to the adenylyl cyclase class-3 family.</text>
</comment>
<dbReference type="PANTHER" id="PTHR43081:SF17">
    <property type="entry name" value="BLL5647 PROTEIN"/>
    <property type="match status" value="1"/>
</dbReference>
<evidence type="ECO:0000256" key="6">
    <source>
        <dbReference type="ARBA" id="ARBA00023136"/>
    </source>
</evidence>
<dbReference type="PROSITE" id="PS50885">
    <property type="entry name" value="HAMP"/>
    <property type="match status" value="1"/>
</dbReference>
<evidence type="ECO:0000313" key="10">
    <source>
        <dbReference type="EMBL" id="OQO90868.1"/>
    </source>
</evidence>
<dbReference type="EMBL" id="MWIH01000006">
    <property type="protein sequence ID" value="OQO90868.1"/>
    <property type="molecule type" value="Genomic_DNA"/>
</dbReference>
<dbReference type="GO" id="GO:0035556">
    <property type="term" value="P:intracellular signal transduction"/>
    <property type="evidence" value="ECO:0007669"/>
    <property type="project" value="InterPro"/>
</dbReference>
<evidence type="ECO:0000256" key="7">
    <source>
        <dbReference type="SAM" id="Phobius"/>
    </source>
</evidence>
<feature type="domain" description="Guanylate cyclase" evidence="8">
    <location>
        <begin position="311"/>
        <end position="434"/>
    </location>
</feature>
<keyword evidence="4 7" id="KW-0812">Transmembrane</keyword>
<name>A0A1V9A1H2_SACPI</name>
<dbReference type="GO" id="GO:0005886">
    <property type="term" value="C:plasma membrane"/>
    <property type="evidence" value="ECO:0007669"/>
    <property type="project" value="UniProtKB-SubCell"/>
</dbReference>
<keyword evidence="3" id="KW-1003">Cell membrane</keyword>
<dbReference type="Gene3D" id="3.30.70.1230">
    <property type="entry name" value="Nucleotide cyclase"/>
    <property type="match status" value="1"/>
</dbReference>
<dbReference type="STRING" id="1962155.B1813_15205"/>
<feature type="transmembrane region" description="Helical" evidence="7">
    <location>
        <begin position="41"/>
        <end position="64"/>
    </location>
</feature>
<feature type="domain" description="HAMP" evidence="9">
    <location>
        <begin position="227"/>
        <end position="279"/>
    </location>
</feature>
<dbReference type="AlphaFoldDB" id="A0A1V9A1H2"/>
<dbReference type="SUPFAM" id="SSF158472">
    <property type="entry name" value="HAMP domain-like"/>
    <property type="match status" value="1"/>
</dbReference>
<dbReference type="InterPro" id="IPR050697">
    <property type="entry name" value="Adenylyl/Guanylyl_Cyclase_3/4"/>
</dbReference>
<dbReference type="CDD" id="cd06225">
    <property type="entry name" value="HAMP"/>
    <property type="match status" value="1"/>
</dbReference>
<keyword evidence="5 7" id="KW-1133">Transmembrane helix</keyword>
<comment type="subcellular location">
    <subcellularLocation>
        <location evidence="1">Cell membrane</location>
        <topology evidence="1">Multi-pass membrane protein</topology>
    </subcellularLocation>
</comment>
<feature type="transmembrane region" description="Helical" evidence="7">
    <location>
        <begin position="174"/>
        <end position="194"/>
    </location>
</feature>
<feature type="transmembrane region" description="Helical" evidence="7">
    <location>
        <begin position="7"/>
        <end position="29"/>
    </location>
</feature>
<protein>
    <submittedName>
        <fullName evidence="10">Adenylate/guanylate cyclase domain-containing protein</fullName>
    </submittedName>
</protein>
<keyword evidence="6 7" id="KW-0472">Membrane</keyword>
<dbReference type="SUPFAM" id="SSF55073">
    <property type="entry name" value="Nucleotide cyclase"/>
    <property type="match status" value="1"/>
</dbReference>
<dbReference type="CDD" id="cd07302">
    <property type="entry name" value="CHD"/>
    <property type="match status" value="1"/>
</dbReference>
<reference evidence="10 11" key="1">
    <citation type="submission" date="2017-02" db="EMBL/GenBank/DDBJ databases">
        <title>Draft genome of Saccharomonospora sp. 154.</title>
        <authorList>
            <person name="Alonso-Carmona G.S."/>
            <person name="De La Haba R."/>
            <person name="Vera-Gargallo B."/>
            <person name="Sandoval-Trujillo A.H."/>
            <person name="Ramirez-Duran N."/>
            <person name="Ventosa A."/>
        </authorList>
    </citation>
    <scope>NUCLEOTIDE SEQUENCE [LARGE SCALE GENOMIC DNA]</scope>
    <source>
        <strain evidence="10 11">LRS4.154</strain>
    </source>
</reference>
<evidence type="ECO:0000256" key="1">
    <source>
        <dbReference type="ARBA" id="ARBA00004651"/>
    </source>
</evidence>
<evidence type="ECO:0000256" key="4">
    <source>
        <dbReference type="ARBA" id="ARBA00022692"/>
    </source>
</evidence>
<dbReference type="InterPro" id="IPR029787">
    <property type="entry name" value="Nucleotide_cyclase"/>
</dbReference>
<feature type="transmembrane region" description="Helical" evidence="7">
    <location>
        <begin position="94"/>
        <end position="116"/>
    </location>
</feature>
<organism evidence="10 11">
    <name type="scientific">Saccharomonospora piscinae</name>
    <dbReference type="NCBI Taxonomy" id="687388"/>
    <lineage>
        <taxon>Bacteria</taxon>
        <taxon>Bacillati</taxon>
        <taxon>Actinomycetota</taxon>
        <taxon>Actinomycetes</taxon>
        <taxon>Pseudonocardiales</taxon>
        <taxon>Pseudonocardiaceae</taxon>
        <taxon>Saccharomonospora</taxon>
    </lineage>
</organism>
<evidence type="ECO:0000259" key="8">
    <source>
        <dbReference type="PROSITE" id="PS50125"/>
    </source>
</evidence>
<proteinExistence type="inferred from homology"/>